<evidence type="ECO:0000256" key="2">
    <source>
        <dbReference type="ARBA" id="ARBA00022525"/>
    </source>
</evidence>
<organism evidence="6 7">
    <name type="scientific">Channa argus</name>
    <name type="common">Northern snakehead</name>
    <name type="synonym">Ophicephalus argus</name>
    <dbReference type="NCBI Taxonomy" id="215402"/>
    <lineage>
        <taxon>Eukaryota</taxon>
        <taxon>Metazoa</taxon>
        <taxon>Chordata</taxon>
        <taxon>Craniata</taxon>
        <taxon>Vertebrata</taxon>
        <taxon>Euteleostomi</taxon>
        <taxon>Actinopterygii</taxon>
        <taxon>Neopterygii</taxon>
        <taxon>Teleostei</taxon>
        <taxon>Neoteleostei</taxon>
        <taxon>Acanthomorphata</taxon>
        <taxon>Anabantaria</taxon>
        <taxon>Anabantiformes</taxon>
        <taxon>Channoidei</taxon>
        <taxon>Channidae</taxon>
        <taxon>Channa</taxon>
    </lineage>
</organism>
<dbReference type="EMBL" id="CM015715">
    <property type="protein sequence ID" value="KAF3689231.1"/>
    <property type="molecule type" value="Genomic_DNA"/>
</dbReference>
<feature type="signal peptide" evidence="4">
    <location>
        <begin position="1"/>
        <end position="25"/>
    </location>
</feature>
<protein>
    <submittedName>
        <fullName evidence="6">Olfactomedin Olfactory mucus protein</fullName>
    </submittedName>
</protein>
<sequence length="470" mass="53213">MISPALNMLLLLLLVLLSFTYDSQAQRVSGRRSNGSCVCEMSSNTLSFPVVKYEAVLEQVQSCEGSLNNLQDQVMFSIQRLPQIQAVVENVTAQLEPFQYLHYKGLYTALSLRLLGEDLTQLEADIISLHSQSNNAQTQELSKEVGKLRKDVERMKTSNTVNMKAVKEKLRYLKNTAESCKSIPKDFRGRDRYCLKGLITNISNPIITKVGPLGKTYISGSWGKQAQVDSHGQKSSYWVQTLLSSHIYGNTLRVYQNYEDFMASVNYKDFTFASSYSDSKTIEGPSAVLYGEALYYHCYRSADICRFDLNTNDVKRVTLPGTGVGFNNKFPYCYYDCRINSDVDVEADETGLWAIYATMGNHGNLVVSRLLWDSDAKMLNVSQMWETRLFKKAVSNAFMVCGVLYATRYVDEYREEVFYAFDTATGKEDNSLALPLEKVAKGVASLSYNPTNRQIYMYNDGYLLAYQAFF</sequence>
<evidence type="ECO:0000256" key="4">
    <source>
        <dbReference type="SAM" id="SignalP"/>
    </source>
</evidence>
<dbReference type="Proteomes" id="UP000503349">
    <property type="component" value="Chromosome 4"/>
</dbReference>
<proteinExistence type="predicted"/>
<keyword evidence="7" id="KW-1185">Reference proteome</keyword>
<dbReference type="PROSITE" id="PS51132">
    <property type="entry name" value="OLF"/>
    <property type="match status" value="1"/>
</dbReference>
<evidence type="ECO:0000259" key="5">
    <source>
        <dbReference type="PROSITE" id="PS51132"/>
    </source>
</evidence>
<dbReference type="SMART" id="SM00284">
    <property type="entry name" value="OLF"/>
    <property type="match status" value="1"/>
</dbReference>
<dbReference type="PANTHER" id="PTHR23192">
    <property type="entry name" value="OLFACTOMEDIN-RELATED"/>
    <property type="match status" value="1"/>
</dbReference>
<evidence type="ECO:0000313" key="6">
    <source>
        <dbReference type="EMBL" id="KAF3689231.1"/>
    </source>
</evidence>
<reference evidence="6 7" key="1">
    <citation type="submission" date="2019-02" db="EMBL/GenBank/DDBJ databases">
        <title>Opniocepnalus argus genome.</title>
        <authorList>
            <person name="Zhou C."/>
            <person name="Xiao S."/>
        </authorList>
    </citation>
    <scope>NUCLEOTIDE SEQUENCE [LARGE SCALE GENOMIC DNA]</scope>
    <source>
        <strain evidence="6">OARG1902GOOAL</strain>
        <tissue evidence="6">Muscle</tissue>
    </source>
</reference>
<keyword evidence="2" id="KW-0964">Secreted</keyword>
<dbReference type="PANTHER" id="PTHR23192:SF31">
    <property type="entry name" value="OLFACTOMEDIN-4-LIKE"/>
    <property type="match status" value="1"/>
</dbReference>
<keyword evidence="4" id="KW-0732">Signal</keyword>
<comment type="caution">
    <text evidence="3">Lacks conserved residue(s) required for the propagation of feature annotation.</text>
</comment>
<reference evidence="7" key="2">
    <citation type="submission" date="2019-02" db="EMBL/GenBank/DDBJ databases">
        <title>Opniocepnalus argus Var Kimnra genome.</title>
        <authorList>
            <person name="Zhou C."/>
            <person name="Xiao S."/>
        </authorList>
    </citation>
    <scope>NUCLEOTIDE SEQUENCE [LARGE SCALE GENOMIC DNA]</scope>
</reference>
<dbReference type="InterPro" id="IPR011044">
    <property type="entry name" value="Quino_amine_DH_bsu"/>
</dbReference>
<accession>A0A6G1PFY2</accession>
<dbReference type="SUPFAM" id="SSF50969">
    <property type="entry name" value="YVTN repeat-like/Quinoprotein amine dehydrogenase"/>
    <property type="match status" value="1"/>
</dbReference>
<feature type="domain" description="Olfactomedin-like" evidence="5">
    <location>
        <begin position="193"/>
        <end position="470"/>
    </location>
</feature>
<dbReference type="OrthoDB" id="8626508at2759"/>
<gene>
    <name evidence="6" type="ORF">EXN66_Car004903</name>
</gene>
<dbReference type="InterPro" id="IPR050605">
    <property type="entry name" value="Olfactomedin-like_domain"/>
</dbReference>
<evidence type="ECO:0000256" key="1">
    <source>
        <dbReference type="ARBA" id="ARBA00004613"/>
    </source>
</evidence>
<dbReference type="GO" id="GO:0007165">
    <property type="term" value="P:signal transduction"/>
    <property type="evidence" value="ECO:0007669"/>
    <property type="project" value="TreeGrafter"/>
</dbReference>
<feature type="chain" id="PRO_5026261012" evidence="4">
    <location>
        <begin position="26"/>
        <end position="470"/>
    </location>
</feature>
<comment type="subcellular location">
    <subcellularLocation>
        <location evidence="1">Secreted</location>
    </subcellularLocation>
</comment>
<dbReference type="Pfam" id="PF02191">
    <property type="entry name" value="OLF"/>
    <property type="match status" value="1"/>
</dbReference>
<dbReference type="GO" id="GO:0005615">
    <property type="term" value="C:extracellular space"/>
    <property type="evidence" value="ECO:0007669"/>
    <property type="project" value="TreeGrafter"/>
</dbReference>
<evidence type="ECO:0000256" key="3">
    <source>
        <dbReference type="PROSITE-ProRule" id="PRU00446"/>
    </source>
</evidence>
<evidence type="ECO:0000313" key="7">
    <source>
        <dbReference type="Proteomes" id="UP000503349"/>
    </source>
</evidence>
<name>A0A6G1PFY2_CHAAH</name>
<dbReference type="AlphaFoldDB" id="A0A6G1PFY2"/>
<dbReference type="InterPro" id="IPR003112">
    <property type="entry name" value="Olfac-like_dom"/>
</dbReference>